<dbReference type="AlphaFoldDB" id="A0A0S7YIU4"/>
<evidence type="ECO:0008006" key="3">
    <source>
        <dbReference type="Google" id="ProtNLM"/>
    </source>
</evidence>
<reference evidence="1 2" key="1">
    <citation type="journal article" date="2015" name="Microbiome">
        <title>Genomic resolution of linkages in carbon, nitrogen, and sulfur cycling among widespread estuary sediment bacteria.</title>
        <authorList>
            <person name="Baker B.J."/>
            <person name="Lazar C.S."/>
            <person name="Teske A.P."/>
            <person name="Dick G.J."/>
        </authorList>
    </citation>
    <scope>NUCLEOTIDE SEQUENCE [LARGE SCALE GENOMIC DNA]</scope>
    <source>
        <strain evidence="1">DG_78</strain>
    </source>
</reference>
<dbReference type="PANTHER" id="PTHR12697:SF5">
    <property type="entry name" value="DEOXYHYPUSINE HYDROXYLASE"/>
    <property type="match status" value="1"/>
</dbReference>
<sequence length="293" mass="33114">MIFLLLIINQDIDFEDLFSKATTSLVQFAAVKDTAFERIIEIGQDSLLGDTVIDFLVSKFDTKSARERHGLKDMLTKIGNSAIAGIVKKLDYRGSDRASRSLSQSLWVLGEIGDEKIIEHVAYFIDDEQWHIRSGAYTALGKTKSIKARPYILQGLYDSVAIVRKSAYYALSSIATENEIAHLIDGLDDEFYGVRYAAVKGLLHVGSAAREPLMKTVTHSTENDYFVVKTLLQLSDSAVVQEQIIQYVREKPAPIRFVVYEECNDKNLLRLFSESENNLLLKNYINRKIFNSN</sequence>
<proteinExistence type="predicted"/>
<gene>
    <name evidence="1" type="ORF">AMJ52_00380</name>
</gene>
<dbReference type="GO" id="GO:0016491">
    <property type="term" value="F:oxidoreductase activity"/>
    <property type="evidence" value="ECO:0007669"/>
    <property type="project" value="TreeGrafter"/>
</dbReference>
<accession>A0A0S7YIU4</accession>
<protein>
    <recommendedName>
        <fullName evidence="3">HEAT repeat domain-containing protein</fullName>
    </recommendedName>
</protein>
<comment type="caution">
    <text evidence="1">The sequence shown here is derived from an EMBL/GenBank/DDBJ whole genome shotgun (WGS) entry which is preliminary data.</text>
</comment>
<dbReference type="PANTHER" id="PTHR12697">
    <property type="entry name" value="PBS LYASE HEAT-LIKE PROTEIN"/>
    <property type="match status" value="1"/>
</dbReference>
<dbReference type="Pfam" id="PF13646">
    <property type="entry name" value="HEAT_2"/>
    <property type="match status" value="1"/>
</dbReference>
<dbReference type="EMBL" id="LJNI01000003">
    <property type="protein sequence ID" value="KPJ74474.1"/>
    <property type="molecule type" value="Genomic_DNA"/>
</dbReference>
<evidence type="ECO:0000313" key="2">
    <source>
        <dbReference type="Proteomes" id="UP000051012"/>
    </source>
</evidence>
<dbReference type="SUPFAM" id="SSF48371">
    <property type="entry name" value="ARM repeat"/>
    <property type="match status" value="1"/>
</dbReference>
<evidence type="ECO:0000313" key="1">
    <source>
        <dbReference type="EMBL" id="KPJ74474.1"/>
    </source>
</evidence>
<name>A0A0S7YIU4_UNCT6</name>
<dbReference type="InterPro" id="IPR016024">
    <property type="entry name" value="ARM-type_fold"/>
</dbReference>
<dbReference type="Proteomes" id="UP000051012">
    <property type="component" value="Unassembled WGS sequence"/>
</dbReference>
<dbReference type="Gene3D" id="1.25.10.10">
    <property type="entry name" value="Leucine-rich Repeat Variant"/>
    <property type="match status" value="1"/>
</dbReference>
<organism evidence="1 2">
    <name type="scientific">candidate division TA06 bacterium DG_78</name>
    <dbReference type="NCBI Taxonomy" id="1703772"/>
    <lineage>
        <taxon>Bacteria</taxon>
        <taxon>Bacteria division TA06</taxon>
    </lineage>
</organism>
<dbReference type="InterPro" id="IPR011989">
    <property type="entry name" value="ARM-like"/>
</dbReference>